<proteinExistence type="predicted"/>
<evidence type="ECO:0000313" key="1">
    <source>
        <dbReference type="EMBL" id="OGK23645.1"/>
    </source>
</evidence>
<name>A0A1F7GXT6_9BACT</name>
<organism evidence="1 2">
    <name type="scientific">Candidatus Roizmanbacteria bacterium RIFCSPHIGHO2_02_FULL_38_11</name>
    <dbReference type="NCBI Taxonomy" id="1802039"/>
    <lineage>
        <taxon>Bacteria</taxon>
        <taxon>Candidatus Roizmaniibacteriota</taxon>
    </lineage>
</organism>
<reference evidence="1 2" key="1">
    <citation type="journal article" date="2016" name="Nat. Commun.">
        <title>Thousands of microbial genomes shed light on interconnected biogeochemical processes in an aquifer system.</title>
        <authorList>
            <person name="Anantharaman K."/>
            <person name="Brown C.T."/>
            <person name="Hug L.A."/>
            <person name="Sharon I."/>
            <person name="Castelle C.J."/>
            <person name="Probst A.J."/>
            <person name="Thomas B.C."/>
            <person name="Singh A."/>
            <person name="Wilkins M.J."/>
            <person name="Karaoz U."/>
            <person name="Brodie E.L."/>
            <person name="Williams K.H."/>
            <person name="Hubbard S.S."/>
            <person name="Banfield J.F."/>
        </authorList>
    </citation>
    <scope>NUCLEOTIDE SEQUENCE [LARGE SCALE GENOMIC DNA]</scope>
</reference>
<dbReference type="Proteomes" id="UP000177913">
    <property type="component" value="Unassembled WGS sequence"/>
</dbReference>
<evidence type="ECO:0000313" key="2">
    <source>
        <dbReference type="Proteomes" id="UP000177913"/>
    </source>
</evidence>
<accession>A0A1F7GXT6</accession>
<dbReference type="EMBL" id="MFZO01000044">
    <property type="protein sequence ID" value="OGK23645.1"/>
    <property type="molecule type" value="Genomic_DNA"/>
</dbReference>
<gene>
    <name evidence="1" type="ORF">A3C25_00830</name>
</gene>
<sequence length="277" mass="32441">MTLLPNLEERVSTEVRSNYEKIKKALDLFYTPLFFTYVGVFPEYLNYLTDQLVANLQNPKFNTLIKETKEKIYSLIKSILFKSEEIQDWLNRYENSPSFYNFQKDLEKIFTVNLKLVFIFIALREALKGWAVAAKKLPASNISSGRLETPSTKDKDFIFEDALVLLPSTRFQGSPDLAQSEKRAIEKDLLPRYIFLCQQEFNQLMKKEEFLILRGGIEKIILSTLPLMPEKIVSPINIFYKLNEKYRDFPDLLYLMSEHFPTLAVQKMMFSGFMKNS</sequence>
<dbReference type="AlphaFoldDB" id="A0A1F7GXT6"/>
<protein>
    <submittedName>
        <fullName evidence="1">Uncharacterized protein</fullName>
    </submittedName>
</protein>
<comment type="caution">
    <text evidence="1">The sequence shown here is derived from an EMBL/GenBank/DDBJ whole genome shotgun (WGS) entry which is preliminary data.</text>
</comment>